<dbReference type="PIR" id="S27169">
    <property type="entry name" value="S27169"/>
</dbReference>
<organism>
    <name type="scientific">Bos taurus</name>
    <name type="common">Bovine</name>
    <dbReference type="NCBI Taxonomy" id="9913"/>
    <lineage>
        <taxon>Eukaryota</taxon>
        <taxon>Metazoa</taxon>
        <taxon>Chordata</taxon>
        <taxon>Craniata</taxon>
        <taxon>Vertebrata</taxon>
        <taxon>Euteleostomi</taxon>
        <taxon>Mammalia</taxon>
        <taxon>Eutheria</taxon>
        <taxon>Laurasiatheria</taxon>
        <taxon>Artiodactyla</taxon>
        <taxon>Ruminantia</taxon>
        <taxon>Pecora</taxon>
        <taxon>Bovidae</taxon>
        <taxon>Bovinae</taxon>
        <taxon>Bos</taxon>
    </lineage>
</organism>
<accession>Q9T2U9</accession>
<keyword id="KW-0903">Direct protein sequencing</keyword>
<name>Q9T2U9_BOVIN</name>
<reference key="1">
    <citation type="journal article" date="1992" name="Biochem. J.">
        <title>Structural comparison between the mitochondrial aralkyl-CoA and arylacetyl-CoA N-acyltransferases.</title>
        <authorList>
            <person name="Kelley M."/>
            <person name="Vessey D.A."/>
        </authorList>
    </citation>
    <scope>PROTEIN SEQUENCE</scope>
</reference>
<dbReference type="AlphaFoldDB" id="Q9T2U9"/>
<geneLocation type="mitochondrion"/>
<sequence length="41" mass="4940">MFLLQGAQMLQMLEKMKDDLDHYTNTYHVYSEDLKNGQEFL</sequence>
<proteinExistence type="evidence at protein level"/>
<protein>
    <submittedName>
        <fullName>ARALKYL-CoA N-acyltransferase</fullName>
    </submittedName>
</protein>